<comment type="caution">
    <text evidence="2">The sequence shown here is derived from an EMBL/GenBank/DDBJ whole genome shotgun (WGS) entry which is preliminary data.</text>
</comment>
<dbReference type="Pfam" id="PF04977">
    <property type="entry name" value="DivIC"/>
    <property type="match status" value="1"/>
</dbReference>
<evidence type="ECO:0008006" key="4">
    <source>
        <dbReference type="Google" id="ProtNLM"/>
    </source>
</evidence>
<sequence>MPMLKEKSKFPIIVTTILLFLIFTNSRSVTNLKSSINRINTAETKIDDLAKQNEDLKEKIEQVSTEEYVEKEAVEKLNLTKPGQKIIIMEGIKPKDDIEKTNPVIPEPNWKLWLNRLNISN</sequence>
<dbReference type="Proteomes" id="UP000230683">
    <property type="component" value="Unassembled WGS sequence"/>
</dbReference>
<evidence type="ECO:0000256" key="1">
    <source>
        <dbReference type="SAM" id="Coils"/>
    </source>
</evidence>
<dbReference type="InterPro" id="IPR007060">
    <property type="entry name" value="FtsL/DivIC"/>
</dbReference>
<keyword evidence="1" id="KW-0175">Coiled coil</keyword>
<proteinExistence type="predicted"/>
<reference evidence="3" key="1">
    <citation type="submission" date="2017-09" db="EMBL/GenBank/DDBJ databases">
        <title>Depth-based differentiation of microbial function through sediment-hosted aquifers and enrichment of novel symbionts in the deep terrestrial subsurface.</title>
        <authorList>
            <person name="Probst A.J."/>
            <person name="Ladd B."/>
            <person name="Jarett J.K."/>
            <person name="Geller-Mcgrath D.E."/>
            <person name="Sieber C.M.K."/>
            <person name="Emerson J.B."/>
            <person name="Anantharaman K."/>
            <person name="Thomas B.C."/>
            <person name="Malmstrom R."/>
            <person name="Stieglmeier M."/>
            <person name="Klingl A."/>
            <person name="Woyke T."/>
            <person name="Ryan C.M."/>
            <person name="Banfield J.F."/>
        </authorList>
    </citation>
    <scope>NUCLEOTIDE SEQUENCE [LARGE SCALE GENOMIC DNA]</scope>
</reference>
<evidence type="ECO:0000313" key="2">
    <source>
        <dbReference type="EMBL" id="PJA41396.1"/>
    </source>
</evidence>
<dbReference type="AlphaFoldDB" id="A0A2M7X5D6"/>
<feature type="coiled-coil region" evidence="1">
    <location>
        <begin position="32"/>
        <end position="66"/>
    </location>
</feature>
<protein>
    <recommendedName>
        <fullName evidence="4">Septum formation initiator</fullName>
    </recommendedName>
</protein>
<dbReference type="EMBL" id="PFWY01000015">
    <property type="protein sequence ID" value="PJA41396.1"/>
    <property type="molecule type" value="Genomic_DNA"/>
</dbReference>
<name>A0A2M7X5D6_UNCKA</name>
<gene>
    <name evidence="2" type="ORF">CO178_00255</name>
</gene>
<accession>A0A2M7X5D6</accession>
<evidence type="ECO:0000313" key="3">
    <source>
        <dbReference type="Proteomes" id="UP000230683"/>
    </source>
</evidence>
<organism evidence="2 3">
    <name type="scientific">candidate division WWE3 bacterium CG_4_9_14_3_um_filter_34_6</name>
    <dbReference type="NCBI Taxonomy" id="1975079"/>
    <lineage>
        <taxon>Bacteria</taxon>
        <taxon>Katanobacteria</taxon>
    </lineage>
</organism>